<evidence type="ECO:0000313" key="2">
    <source>
        <dbReference type="Proteomes" id="UP000509510"/>
    </source>
</evidence>
<dbReference type="AlphaFoldDB" id="A0A7H8QTB7"/>
<reference evidence="2" key="1">
    <citation type="submission" date="2020-06" db="EMBL/GenBank/DDBJ databases">
        <title>A chromosome-scale genome assembly of Talaromyces rugulosus W13939.</title>
        <authorList>
            <person name="Wang B."/>
            <person name="Guo L."/>
            <person name="Ye K."/>
            <person name="Wang L."/>
        </authorList>
    </citation>
    <scope>NUCLEOTIDE SEQUENCE [LARGE SCALE GENOMIC DNA]</scope>
    <source>
        <strain evidence="2">W13939</strain>
    </source>
</reference>
<dbReference type="EMBL" id="CP055899">
    <property type="protein sequence ID" value="QKX57232.1"/>
    <property type="molecule type" value="Genomic_DNA"/>
</dbReference>
<dbReference type="GeneID" id="55991842"/>
<dbReference type="KEGG" id="trg:TRUGW13939_04340"/>
<dbReference type="Proteomes" id="UP000509510">
    <property type="component" value="Chromosome II"/>
</dbReference>
<dbReference type="RefSeq" id="XP_035343410.1">
    <property type="nucleotide sequence ID" value="XM_035487517.1"/>
</dbReference>
<proteinExistence type="predicted"/>
<keyword evidence="2" id="KW-1185">Reference proteome</keyword>
<sequence>MPTPNATRLNKYLEILAINETKFVKIRLYIRQKIRPKLLDIGNLQGPKYEEFLVDYFFPVLKRRFHKIFTGDCFENSHTKHAMAIRRLLMLEKQYYRRKEGLTK</sequence>
<protein>
    <submittedName>
        <fullName evidence="1">Uncharacterized protein</fullName>
    </submittedName>
</protein>
<accession>A0A7H8QTB7</accession>
<evidence type="ECO:0000313" key="1">
    <source>
        <dbReference type="EMBL" id="QKX57232.1"/>
    </source>
</evidence>
<gene>
    <name evidence="1" type="ORF">TRUGW13939_04340</name>
</gene>
<organism evidence="1 2">
    <name type="scientific">Talaromyces rugulosus</name>
    <name type="common">Penicillium rugulosum</name>
    <dbReference type="NCBI Taxonomy" id="121627"/>
    <lineage>
        <taxon>Eukaryota</taxon>
        <taxon>Fungi</taxon>
        <taxon>Dikarya</taxon>
        <taxon>Ascomycota</taxon>
        <taxon>Pezizomycotina</taxon>
        <taxon>Eurotiomycetes</taxon>
        <taxon>Eurotiomycetidae</taxon>
        <taxon>Eurotiales</taxon>
        <taxon>Trichocomaceae</taxon>
        <taxon>Talaromyces</taxon>
        <taxon>Talaromyces sect. Islandici</taxon>
    </lineage>
</organism>
<name>A0A7H8QTB7_TALRU</name>